<dbReference type="RefSeq" id="WP_112665013.1">
    <property type="nucleotide sequence ID" value="NZ_QKVO01000001.1"/>
</dbReference>
<evidence type="ECO:0000259" key="2">
    <source>
        <dbReference type="Pfam" id="PF01732"/>
    </source>
</evidence>
<accession>A0A328PKG1</accession>
<evidence type="ECO:0000313" key="3">
    <source>
        <dbReference type="EMBL" id="RAO95352.1"/>
    </source>
</evidence>
<sequence>MGTNYIVNGTKALLVLGVGLGGHQIYWKVAGNYLDDGFFYFADKMSMIDNSLLPKNKVYNSDSAITKVEEYVKEKDWMKDYYSYHVDFQSNSGVRDKLNTLAFNGFKDKASVYKIIKDHSLKLSMPCQSGTGWLLDFELPKNGQYPTKWFIATNLHVINKFRFKENPYKVVLPITESSVRYHVPSQFGLMGRALTSCEASIYNNTSELSLYTERDADDRNIYPEDTRYVELFRRQGVRNAEELVHLYKALGYIKEPNIYTTTIKNPKLVYAAVDFLGPRYTVSGHKVSEVGYFKDFGVMEVDFANENQARIMTNGIYDKYYKNNPAVKENNGQLTKIDFFAPELMSKYSANELANLEDRYYIGGYPGGVAENLSFEVNTKLKVSKPAHYGFFNYYHYDTELTDSKLTYFKKHRGNNELTFNLLNSKGQIIPGHSDIDSIDKVTNSSKIVWDGKELNGWGYNYLIDNSFLGKGASGSMVLNQKGELLGLYRMYNEGFNYGFVEPLRASWVIDEKGRIILPGFDLLTGSGRQEISYKSQLERFNPNLTTYLRHNSWSSNVQTV</sequence>
<dbReference type="EMBL" id="QKVO01000001">
    <property type="protein sequence ID" value="RAO95352.1"/>
    <property type="molecule type" value="Genomic_DNA"/>
</dbReference>
<feature type="domain" description="DUF31" evidence="2">
    <location>
        <begin position="127"/>
        <end position="489"/>
    </location>
</feature>
<dbReference type="Proteomes" id="UP000249762">
    <property type="component" value="Unassembled WGS sequence"/>
</dbReference>
<dbReference type="Pfam" id="PF01732">
    <property type="entry name" value="Mycop_pep_DUF31"/>
    <property type="match status" value="1"/>
</dbReference>
<dbReference type="PRINTS" id="PR00840">
    <property type="entry name" value="Y06768FAMILY"/>
</dbReference>
<comment type="caution">
    <text evidence="3">The sequence shown here is derived from an EMBL/GenBank/DDBJ whole genome shotgun (WGS) entry which is preliminary data.</text>
</comment>
<dbReference type="InterPro" id="IPR009003">
    <property type="entry name" value="Peptidase_S1_PA"/>
</dbReference>
<reference evidence="4" key="1">
    <citation type="submission" date="2018-06" db="EMBL/GenBank/DDBJ databases">
        <authorList>
            <person name="Martinez Ocampo F."/>
            <person name="Quiroz Castaneda R.E."/>
            <person name="Rojas Lopez X."/>
        </authorList>
    </citation>
    <scope>NUCLEOTIDE SEQUENCE [LARGE SCALE GENOMIC DNA]</scope>
    <source>
        <strain evidence="4">INIFAP02</strain>
    </source>
</reference>
<keyword evidence="4" id="KW-1185">Reference proteome</keyword>
<dbReference type="SUPFAM" id="SSF50494">
    <property type="entry name" value="Trypsin-like serine proteases"/>
    <property type="match status" value="2"/>
</dbReference>
<dbReference type="OrthoDB" id="393864at2"/>
<evidence type="ECO:0000313" key="4">
    <source>
        <dbReference type="Proteomes" id="UP000249762"/>
    </source>
</evidence>
<dbReference type="NCBIfam" id="NF045841">
    <property type="entry name" value="Ig_SerProt_MIP"/>
    <property type="match status" value="1"/>
</dbReference>
<name>A0A328PKG1_9MOLU</name>
<keyword evidence="1" id="KW-0472">Membrane</keyword>
<evidence type="ECO:0000256" key="1">
    <source>
        <dbReference type="ARBA" id="ARBA00022475"/>
    </source>
</evidence>
<organism evidence="3 4">
    <name type="scientific">Mycoplasma wenyonii</name>
    <dbReference type="NCBI Taxonomy" id="65123"/>
    <lineage>
        <taxon>Bacteria</taxon>
        <taxon>Bacillati</taxon>
        <taxon>Mycoplasmatota</taxon>
        <taxon>Mollicutes</taxon>
        <taxon>Mycoplasmataceae</taxon>
        <taxon>Mycoplasma</taxon>
    </lineage>
</organism>
<proteinExistence type="predicted"/>
<dbReference type="InterPro" id="IPR022381">
    <property type="entry name" value="Uncharacterised_MG067"/>
</dbReference>
<protein>
    <recommendedName>
        <fullName evidence="2">DUF31 domain-containing protein</fullName>
    </recommendedName>
</protein>
<dbReference type="InterPro" id="IPR022382">
    <property type="entry name" value="Mycoplasma_peptidase_DUF31"/>
</dbReference>
<dbReference type="AlphaFoldDB" id="A0A328PKG1"/>
<keyword evidence="1" id="KW-1003">Cell membrane</keyword>
<gene>
    <name evidence="3" type="ORF">DNK47_00690</name>
</gene>